<dbReference type="RefSeq" id="XP_014175611.1">
    <property type="nucleotide sequence ID" value="XM_014320136.1"/>
</dbReference>
<dbReference type="eggNOG" id="KOG1535">
    <property type="taxonomic scope" value="Eukaryota"/>
</dbReference>
<dbReference type="Pfam" id="PF01557">
    <property type="entry name" value="FAA_hydrolase"/>
    <property type="match status" value="1"/>
</dbReference>
<dbReference type="GeneID" id="25977382"/>
<dbReference type="AlphaFoldDB" id="F0X8Q2"/>
<dbReference type="GO" id="GO:0046872">
    <property type="term" value="F:metal ion binding"/>
    <property type="evidence" value="ECO:0007669"/>
    <property type="project" value="UniProtKB-KW"/>
</dbReference>
<keyword evidence="5" id="KW-1185">Reference proteome</keyword>
<accession>F0X8Q2</accession>
<keyword evidence="4" id="KW-0378">Hydrolase</keyword>
<dbReference type="CDD" id="cd00164">
    <property type="entry name" value="S1_like"/>
    <property type="match status" value="1"/>
</dbReference>
<proteinExistence type="inferred from homology"/>
<dbReference type="PANTHER" id="PTHR11820:SF112">
    <property type="entry name" value="FUMARYLACETOACETATE HYDROLASE FAMILY PROTEIN (AFU_ORTHOLOGUE AFUA_1G02370)-RELATED"/>
    <property type="match status" value="1"/>
</dbReference>
<dbReference type="Proteomes" id="UP000007796">
    <property type="component" value="Unassembled WGS sequence"/>
</dbReference>
<dbReference type="InterPro" id="IPR036663">
    <property type="entry name" value="Fumarylacetoacetase_C_sf"/>
</dbReference>
<protein>
    <submittedName>
        <fullName evidence="4">Fumarylacetoacetate hydrolase family protein</fullName>
    </submittedName>
</protein>
<evidence type="ECO:0000259" key="3">
    <source>
        <dbReference type="Pfam" id="PF01557"/>
    </source>
</evidence>
<evidence type="ECO:0000256" key="2">
    <source>
        <dbReference type="ARBA" id="ARBA00022723"/>
    </source>
</evidence>
<comment type="similarity">
    <text evidence="1">Belongs to the FAH family.</text>
</comment>
<reference evidence="4 5" key="1">
    <citation type="journal article" date="2011" name="Proc. Natl. Acad. Sci. U.S.A.">
        <title>Genome and transcriptome analyses of the mountain pine beetle-fungal symbiont Grosmannia clavigera, a lodgepole pine pathogen.</title>
        <authorList>
            <person name="DiGuistini S."/>
            <person name="Wang Y."/>
            <person name="Liao N.Y."/>
            <person name="Taylor G."/>
            <person name="Tanguay P."/>
            <person name="Feau N."/>
            <person name="Henrissat B."/>
            <person name="Chan S.K."/>
            <person name="Hesse-Orce U."/>
            <person name="Alamouti S.M."/>
            <person name="Tsui C.K.M."/>
            <person name="Docking R.T."/>
            <person name="Levasseur A."/>
            <person name="Haridas S."/>
            <person name="Robertson G."/>
            <person name="Birol I."/>
            <person name="Holt R.A."/>
            <person name="Marra M.A."/>
            <person name="Hamelin R.C."/>
            <person name="Hirst M."/>
            <person name="Jones S.J.M."/>
            <person name="Bohlmann J."/>
            <person name="Breuil C."/>
        </authorList>
    </citation>
    <scope>NUCLEOTIDE SEQUENCE [LARGE SCALE GENOMIC DNA]</scope>
    <source>
        <strain evidence="5">kw1407 / UAMH 11150</strain>
    </source>
</reference>
<dbReference type="SUPFAM" id="SSF56529">
    <property type="entry name" value="FAH"/>
    <property type="match status" value="1"/>
</dbReference>
<sequence length="298" mass="32058">MPYSWTHLVRFLAKEDGQVHLGQIDAAKVPDLGLALEKGETVTVQVVEGDVFDGVVTNRTLTISTVSFGLLAVVFLTPWLTRALLNNCSRYCAKIRCPLSAAWDSTTATTPRRPACRFQTLHQAADGAGRPVPARIVVPKIAQDGTSDYEAELSLVIGKTGRDIPKEQALDYMLGYTASNDVSARAHTDGTGLDASAPIGPVLVAASAIVDPHRLKIKAILNGEVVQNSNTSEMIFDIPTTIAFLSQGTTLERGTIIMTGTGPGIGAMRTPKLSLKHEDDIRVEIEKIGTLINKVYHE</sequence>
<dbReference type="STRING" id="655863.F0X8Q2"/>
<dbReference type="HOGENOM" id="CLU_028458_2_1_1"/>
<dbReference type="PANTHER" id="PTHR11820">
    <property type="entry name" value="ACYLPYRUVASE"/>
    <property type="match status" value="1"/>
</dbReference>
<dbReference type="OrthoDB" id="411064at2759"/>
<name>F0X8Q2_GROCL</name>
<evidence type="ECO:0000256" key="1">
    <source>
        <dbReference type="ARBA" id="ARBA00010211"/>
    </source>
</evidence>
<keyword evidence="2" id="KW-0479">Metal-binding</keyword>
<evidence type="ECO:0000313" key="4">
    <source>
        <dbReference type="EMBL" id="EFX06129.1"/>
    </source>
</evidence>
<gene>
    <name evidence="4" type="ORF">CMQ_4198</name>
</gene>
<dbReference type="Gene3D" id="3.90.850.10">
    <property type="entry name" value="Fumarylacetoacetase-like, C-terminal domain"/>
    <property type="match status" value="1"/>
</dbReference>
<dbReference type="InterPro" id="IPR011234">
    <property type="entry name" value="Fumarylacetoacetase-like_C"/>
</dbReference>
<evidence type="ECO:0000313" key="5">
    <source>
        <dbReference type="Proteomes" id="UP000007796"/>
    </source>
</evidence>
<dbReference type="InParanoid" id="F0X8Q2"/>
<dbReference type="GO" id="GO:0016787">
    <property type="term" value="F:hydrolase activity"/>
    <property type="evidence" value="ECO:0007669"/>
    <property type="project" value="UniProtKB-KW"/>
</dbReference>
<organism evidence="5">
    <name type="scientific">Grosmannia clavigera (strain kw1407 / UAMH 11150)</name>
    <name type="common">Blue stain fungus</name>
    <name type="synonym">Graphiocladiella clavigera</name>
    <dbReference type="NCBI Taxonomy" id="655863"/>
    <lineage>
        <taxon>Eukaryota</taxon>
        <taxon>Fungi</taxon>
        <taxon>Dikarya</taxon>
        <taxon>Ascomycota</taxon>
        <taxon>Pezizomycotina</taxon>
        <taxon>Sordariomycetes</taxon>
        <taxon>Sordariomycetidae</taxon>
        <taxon>Ophiostomatales</taxon>
        <taxon>Ophiostomataceae</taxon>
        <taxon>Leptographium</taxon>
    </lineage>
</organism>
<dbReference type="EMBL" id="GL629735">
    <property type="protein sequence ID" value="EFX06129.1"/>
    <property type="molecule type" value="Genomic_DNA"/>
</dbReference>
<feature type="domain" description="Fumarylacetoacetase-like C-terminal" evidence="3">
    <location>
        <begin position="124"/>
        <end position="295"/>
    </location>
</feature>